<name>A0ABV7GM15_9GAMM</name>
<comment type="caution">
    <text evidence="1">The sequence shown here is derived from an EMBL/GenBank/DDBJ whole genome shotgun (WGS) entry which is preliminary data.</text>
</comment>
<sequence>MKEEQESKYNFYFVFHSDSSAPTRHQESLERVEALISKEKIAHHREDHDGFSTINIQIDDYELAMKVKLAYDDNYYWRN</sequence>
<gene>
    <name evidence="1" type="ORF">ACFOE0_21820</name>
</gene>
<organism evidence="1 2">
    <name type="scientific">Shewanella submarina</name>
    <dbReference type="NCBI Taxonomy" id="2016376"/>
    <lineage>
        <taxon>Bacteria</taxon>
        <taxon>Pseudomonadati</taxon>
        <taxon>Pseudomonadota</taxon>
        <taxon>Gammaproteobacteria</taxon>
        <taxon>Alteromonadales</taxon>
        <taxon>Shewanellaceae</taxon>
        <taxon>Shewanella</taxon>
    </lineage>
</organism>
<evidence type="ECO:0000313" key="2">
    <source>
        <dbReference type="Proteomes" id="UP001595621"/>
    </source>
</evidence>
<keyword evidence="2" id="KW-1185">Reference proteome</keyword>
<reference evidence="2" key="1">
    <citation type="journal article" date="2019" name="Int. J. Syst. Evol. Microbiol.">
        <title>The Global Catalogue of Microorganisms (GCM) 10K type strain sequencing project: providing services to taxonomists for standard genome sequencing and annotation.</title>
        <authorList>
            <consortium name="The Broad Institute Genomics Platform"/>
            <consortium name="The Broad Institute Genome Sequencing Center for Infectious Disease"/>
            <person name="Wu L."/>
            <person name="Ma J."/>
        </authorList>
    </citation>
    <scope>NUCLEOTIDE SEQUENCE [LARGE SCALE GENOMIC DNA]</scope>
    <source>
        <strain evidence="2">KCTC 52277</strain>
    </source>
</reference>
<proteinExistence type="predicted"/>
<accession>A0ABV7GM15</accession>
<dbReference type="EMBL" id="JBHRTD010000018">
    <property type="protein sequence ID" value="MFC3140797.1"/>
    <property type="molecule type" value="Genomic_DNA"/>
</dbReference>
<evidence type="ECO:0000313" key="1">
    <source>
        <dbReference type="EMBL" id="MFC3140797.1"/>
    </source>
</evidence>
<dbReference type="Proteomes" id="UP001595621">
    <property type="component" value="Unassembled WGS sequence"/>
</dbReference>
<evidence type="ECO:0008006" key="3">
    <source>
        <dbReference type="Google" id="ProtNLM"/>
    </source>
</evidence>
<dbReference type="RefSeq" id="WP_248934637.1">
    <property type="nucleotide sequence ID" value="NZ_JAKILF010000001.1"/>
</dbReference>
<protein>
    <recommendedName>
        <fullName evidence="3">ATPase</fullName>
    </recommendedName>
</protein>